<dbReference type="Proteomes" id="UP000597444">
    <property type="component" value="Unassembled WGS sequence"/>
</dbReference>
<proteinExistence type="predicted"/>
<gene>
    <name evidence="1" type="ORF">KSF_085800</name>
</gene>
<evidence type="ECO:0000313" key="2">
    <source>
        <dbReference type="Proteomes" id="UP000597444"/>
    </source>
</evidence>
<dbReference type="EMBL" id="BNJK01000002">
    <property type="protein sequence ID" value="GHO98532.1"/>
    <property type="molecule type" value="Genomic_DNA"/>
</dbReference>
<protein>
    <submittedName>
        <fullName evidence="1">Uncharacterized protein</fullName>
    </submittedName>
</protein>
<sequence>MERQAAERFSTFIVFIDPNATTEFILLRCIREPFKIGVWSRFMWNPSWVFVCHTCNTWQ</sequence>
<accession>A0A8J3IXC9</accession>
<organism evidence="1 2">
    <name type="scientific">Reticulibacter mediterranei</name>
    <dbReference type="NCBI Taxonomy" id="2778369"/>
    <lineage>
        <taxon>Bacteria</taxon>
        <taxon>Bacillati</taxon>
        <taxon>Chloroflexota</taxon>
        <taxon>Ktedonobacteria</taxon>
        <taxon>Ktedonobacterales</taxon>
        <taxon>Reticulibacteraceae</taxon>
        <taxon>Reticulibacter</taxon>
    </lineage>
</organism>
<keyword evidence="2" id="KW-1185">Reference proteome</keyword>
<evidence type="ECO:0000313" key="1">
    <source>
        <dbReference type="EMBL" id="GHO98532.1"/>
    </source>
</evidence>
<name>A0A8J3IXC9_9CHLR</name>
<dbReference type="AlphaFoldDB" id="A0A8J3IXC9"/>
<comment type="caution">
    <text evidence="1">The sequence shown here is derived from an EMBL/GenBank/DDBJ whole genome shotgun (WGS) entry which is preliminary data.</text>
</comment>
<reference evidence="1" key="1">
    <citation type="submission" date="2020-10" db="EMBL/GenBank/DDBJ databases">
        <title>Taxonomic study of unclassified bacteria belonging to the class Ktedonobacteria.</title>
        <authorList>
            <person name="Yabe S."/>
            <person name="Wang C.M."/>
            <person name="Zheng Y."/>
            <person name="Sakai Y."/>
            <person name="Cavaletti L."/>
            <person name="Monciardini P."/>
            <person name="Donadio S."/>
        </authorList>
    </citation>
    <scope>NUCLEOTIDE SEQUENCE</scope>
    <source>
        <strain evidence="1">ID150040</strain>
    </source>
</reference>